<evidence type="ECO:0000313" key="1">
    <source>
        <dbReference type="EMBL" id="EXI86103.1"/>
    </source>
</evidence>
<comment type="caution">
    <text evidence="1">The sequence shown here is derived from an EMBL/GenBank/DDBJ whole genome shotgun (WGS) entry which is preliminary data.</text>
</comment>
<protein>
    <submittedName>
        <fullName evidence="1">Uncharacterized protein</fullName>
    </submittedName>
</protein>
<sequence length="78" mass="8233">MEATAVSEFNQALSDQSNGFGSAWSTAADKFTQAVATDGGAAIVTEHQQFEFLPQKVGQELSSLAVCSANDFYPRDAA</sequence>
<dbReference type="AlphaFoldDB" id="A0A011NTP4"/>
<accession>A0A011NTP4</accession>
<evidence type="ECO:0000313" key="2">
    <source>
        <dbReference type="Proteomes" id="UP000022141"/>
    </source>
</evidence>
<dbReference type="STRING" id="1454004.AW11_03232"/>
<name>A0A011NTP4_ACCRE</name>
<gene>
    <name evidence="1" type="ORF">AW11_03232</name>
</gene>
<keyword evidence="2" id="KW-1185">Reference proteome</keyword>
<proteinExistence type="predicted"/>
<organism evidence="1 2">
    <name type="scientific">Accumulibacter regalis</name>
    <dbReference type="NCBI Taxonomy" id="522306"/>
    <lineage>
        <taxon>Bacteria</taxon>
        <taxon>Pseudomonadati</taxon>
        <taxon>Pseudomonadota</taxon>
        <taxon>Betaproteobacteria</taxon>
        <taxon>Candidatus Accumulibacter</taxon>
    </lineage>
</organism>
<dbReference type="Proteomes" id="UP000022141">
    <property type="component" value="Unassembled WGS sequence"/>
</dbReference>
<reference evidence="1" key="1">
    <citation type="submission" date="2014-02" db="EMBL/GenBank/DDBJ databases">
        <title>Expanding our view of genomic diversity in Candidatus Accumulibacter clades.</title>
        <authorList>
            <person name="Skennerton C.T."/>
            <person name="Barr J.J."/>
            <person name="Slater F.R."/>
            <person name="Bond P.L."/>
            <person name="Tyson G.W."/>
        </authorList>
    </citation>
    <scope>NUCLEOTIDE SEQUENCE [LARGE SCALE GENOMIC DNA]</scope>
</reference>
<dbReference type="EMBL" id="JEMY01000045">
    <property type="protein sequence ID" value="EXI86103.1"/>
    <property type="molecule type" value="Genomic_DNA"/>
</dbReference>